<feature type="domain" description="Bromo" evidence="5">
    <location>
        <begin position="80"/>
        <end position="152"/>
    </location>
</feature>
<feature type="compositionally biased region" description="Basic and acidic residues" evidence="4">
    <location>
        <begin position="1269"/>
        <end position="1292"/>
    </location>
</feature>
<dbReference type="Pfam" id="PF17035">
    <property type="entry name" value="BET"/>
    <property type="match status" value="1"/>
</dbReference>
<feature type="region of interest" description="Disordered" evidence="4">
    <location>
        <begin position="1"/>
        <end position="47"/>
    </location>
</feature>
<evidence type="ECO:0000256" key="1">
    <source>
        <dbReference type="ARBA" id="ARBA00022737"/>
    </source>
</evidence>
<dbReference type="InterPro" id="IPR043508">
    <property type="entry name" value="Bromo_Brdt_I"/>
</dbReference>
<feature type="compositionally biased region" description="Basic residues" evidence="4">
    <location>
        <begin position="522"/>
        <end position="531"/>
    </location>
</feature>
<dbReference type="FunFam" id="1.20.920.10:FF:000002">
    <property type="entry name" value="Bromodomain-containing protein 4"/>
    <property type="match status" value="1"/>
</dbReference>
<dbReference type="InterPro" id="IPR038336">
    <property type="entry name" value="NET_sf"/>
</dbReference>
<dbReference type="GO" id="GO:0006338">
    <property type="term" value="P:chromatin remodeling"/>
    <property type="evidence" value="ECO:0007669"/>
    <property type="project" value="TreeGrafter"/>
</dbReference>
<feature type="region of interest" description="Disordered" evidence="4">
    <location>
        <begin position="182"/>
        <end position="243"/>
    </location>
</feature>
<feature type="region of interest" description="Disordered" evidence="4">
    <location>
        <begin position="518"/>
        <end position="664"/>
    </location>
</feature>
<feature type="compositionally biased region" description="Polar residues" evidence="4">
    <location>
        <begin position="757"/>
        <end position="767"/>
    </location>
</feature>
<dbReference type="FunFam" id="1.20.920.10:FF:000003">
    <property type="entry name" value="Bromodomain-containing protein 2"/>
    <property type="match status" value="1"/>
</dbReference>
<feature type="compositionally biased region" description="Basic residues" evidence="4">
    <location>
        <begin position="724"/>
        <end position="738"/>
    </location>
</feature>
<feature type="compositionally biased region" description="Basic and acidic residues" evidence="4">
    <location>
        <begin position="739"/>
        <end position="756"/>
    </location>
</feature>
<evidence type="ECO:0000256" key="4">
    <source>
        <dbReference type="SAM" id="MobiDB-lite"/>
    </source>
</evidence>
<dbReference type="Proteomes" id="UP001367676">
    <property type="component" value="Unassembled WGS sequence"/>
</dbReference>
<evidence type="ECO:0000259" key="6">
    <source>
        <dbReference type="PROSITE" id="PS51525"/>
    </source>
</evidence>
<feature type="compositionally biased region" description="Low complexity" evidence="4">
    <location>
        <begin position="285"/>
        <end position="296"/>
    </location>
</feature>
<dbReference type="GO" id="GO:0006355">
    <property type="term" value="P:regulation of DNA-templated transcription"/>
    <property type="evidence" value="ECO:0007669"/>
    <property type="project" value="TreeGrafter"/>
</dbReference>
<dbReference type="Pfam" id="PF00439">
    <property type="entry name" value="Bromodomain"/>
    <property type="match status" value="2"/>
</dbReference>
<dbReference type="InterPro" id="IPR001487">
    <property type="entry name" value="Bromodomain"/>
</dbReference>
<dbReference type="GO" id="GO:0000785">
    <property type="term" value="C:chromatin"/>
    <property type="evidence" value="ECO:0007669"/>
    <property type="project" value="TreeGrafter"/>
</dbReference>
<dbReference type="GO" id="GO:0005634">
    <property type="term" value="C:nucleus"/>
    <property type="evidence" value="ECO:0007669"/>
    <property type="project" value="TreeGrafter"/>
</dbReference>
<dbReference type="SMART" id="SM00297">
    <property type="entry name" value="BROMO"/>
    <property type="match status" value="2"/>
</dbReference>
<feature type="region of interest" description="Disordered" evidence="4">
    <location>
        <begin position="1172"/>
        <end position="1239"/>
    </location>
</feature>
<feature type="region of interest" description="Disordered" evidence="4">
    <location>
        <begin position="464"/>
        <end position="500"/>
    </location>
</feature>
<feature type="compositionally biased region" description="Low complexity" evidence="4">
    <location>
        <begin position="209"/>
        <end position="228"/>
    </location>
</feature>
<dbReference type="Gene3D" id="1.20.920.10">
    <property type="entry name" value="Bromodomain-like"/>
    <property type="match status" value="2"/>
</dbReference>
<feature type="compositionally biased region" description="Low complexity" evidence="4">
    <location>
        <begin position="904"/>
        <end position="914"/>
    </location>
</feature>
<feature type="compositionally biased region" description="Polar residues" evidence="4">
    <location>
        <begin position="586"/>
        <end position="612"/>
    </location>
</feature>
<feature type="domain" description="NET" evidence="6">
    <location>
        <begin position="649"/>
        <end position="731"/>
    </location>
</feature>
<dbReference type="PROSITE" id="PS51525">
    <property type="entry name" value="NET"/>
    <property type="match status" value="1"/>
</dbReference>
<dbReference type="Gene3D" id="1.20.1270.220">
    <property type="match status" value="1"/>
</dbReference>
<feature type="region of interest" description="Disordered" evidence="4">
    <location>
        <begin position="929"/>
        <end position="988"/>
    </location>
</feature>
<evidence type="ECO:0000256" key="2">
    <source>
        <dbReference type="ARBA" id="ARBA00023117"/>
    </source>
</evidence>
<evidence type="ECO:0000313" key="8">
    <source>
        <dbReference type="Proteomes" id="UP001367676"/>
    </source>
</evidence>
<feature type="region of interest" description="Disordered" evidence="4">
    <location>
        <begin position="263"/>
        <end position="334"/>
    </location>
</feature>
<feature type="region of interest" description="Disordered" evidence="4">
    <location>
        <begin position="1078"/>
        <end position="1097"/>
    </location>
</feature>
<organism evidence="7 8">
    <name type="scientific">Parthenolecanium corni</name>
    <dbReference type="NCBI Taxonomy" id="536013"/>
    <lineage>
        <taxon>Eukaryota</taxon>
        <taxon>Metazoa</taxon>
        <taxon>Ecdysozoa</taxon>
        <taxon>Arthropoda</taxon>
        <taxon>Hexapoda</taxon>
        <taxon>Insecta</taxon>
        <taxon>Pterygota</taxon>
        <taxon>Neoptera</taxon>
        <taxon>Paraneoptera</taxon>
        <taxon>Hemiptera</taxon>
        <taxon>Sternorrhyncha</taxon>
        <taxon>Coccoidea</taxon>
        <taxon>Coccidae</taxon>
        <taxon>Parthenolecanium</taxon>
    </lineage>
</organism>
<protein>
    <submittedName>
        <fullName evidence="7">Uncharacterized protein</fullName>
    </submittedName>
</protein>
<evidence type="ECO:0000313" key="7">
    <source>
        <dbReference type="EMBL" id="KAK7580512.1"/>
    </source>
</evidence>
<feature type="compositionally biased region" description="Low complexity" evidence="4">
    <location>
        <begin position="975"/>
        <end position="985"/>
    </location>
</feature>
<feature type="region of interest" description="Disordered" evidence="4">
    <location>
        <begin position="722"/>
        <end position="914"/>
    </location>
</feature>
<feature type="compositionally biased region" description="Low complexity" evidence="4">
    <location>
        <begin position="1221"/>
        <end position="1234"/>
    </location>
</feature>
<dbReference type="FunFam" id="1.20.1270.220:FF:000001">
    <property type="entry name" value="bromodomain-containing protein 2 isoform X1"/>
    <property type="match status" value="1"/>
</dbReference>
<dbReference type="CDD" id="cd05498">
    <property type="entry name" value="Bromo_Brdt_II_like"/>
    <property type="match status" value="1"/>
</dbReference>
<dbReference type="PROSITE" id="PS00633">
    <property type="entry name" value="BROMODOMAIN_1"/>
    <property type="match status" value="2"/>
</dbReference>
<feature type="region of interest" description="Disordered" evidence="4">
    <location>
        <begin position="1104"/>
        <end position="1138"/>
    </location>
</feature>
<dbReference type="PANTHER" id="PTHR22880">
    <property type="entry name" value="FALZ-RELATED BROMODOMAIN-CONTAINING PROTEINS"/>
    <property type="match status" value="1"/>
</dbReference>
<feature type="compositionally biased region" description="Polar residues" evidence="4">
    <location>
        <begin position="229"/>
        <end position="242"/>
    </location>
</feature>
<dbReference type="Pfam" id="PF17105">
    <property type="entry name" value="BRD4_CDT"/>
    <property type="match status" value="1"/>
</dbReference>
<dbReference type="PANTHER" id="PTHR22880:SF225">
    <property type="entry name" value="BROMODOMAIN-CONTAINING PROTEIN BET-1-RELATED"/>
    <property type="match status" value="1"/>
</dbReference>
<evidence type="ECO:0000256" key="3">
    <source>
        <dbReference type="PROSITE-ProRule" id="PRU00035"/>
    </source>
</evidence>
<keyword evidence="8" id="KW-1185">Reference proteome</keyword>
<dbReference type="SUPFAM" id="SSF47370">
    <property type="entry name" value="Bromodomain"/>
    <property type="match status" value="2"/>
</dbReference>
<feature type="compositionally biased region" description="Low complexity" evidence="4">
    <location>
        <begin position="877"/>
        <end position="895"/>
    </location>
</feature>
<dbReference type="InterPro" id="IPR050935">
    <property type="entry name" value="Bromo_chromatin_reader"/>
</dbReference>
<feature type="compositionally biased region" description="Low complexity" evidence="4">
    <location>
        <begin position="263"/>
        <end position="273"/>
    </location>
</feature>
<feature type="domain" description="Bromo" evidence="5">
    <location>
        <begin position="355"/>
        <end position="427"/>
    </location>
</feature>
<dbReference type="InterPro" id="IPR036427">
    <property type="entry name" value="Bromodomain-like_sf"/>
</dbReference>
<dbReference type="CDD" id="cd05497">
    <property type="entry name" value="Bromo_Brdt_I_like"/>
    <property type="match status" value="1"/>
</dbReference>
<feature type="compositionally biased region" description="Polar residues" evidence="4">
    <location>
        <begin position="554"/>
        <end position="566"/>
    </location>
</feature>
<feature type="compositionally biased region" description="Low complexity" evidence="4">
    <location>
        <begin position="474"/>
        <end position="486"/>
    </location>
</feature>
<sequence>MQQMGDSSAQNDADVASSAGANRPVGANDQKSEEPPPRDEPYVEPVDGVVQPPVVPPPHRPGRLTNQLQYILKNVFKPVFQHQHSWPFHQPVNAIKLNLPDYHRVIKNPMDLSTIKKRLENRYYWCAKECVADFNTMFSNCYVYNKPGEDVVVMAQTLEKLFLTKMASLPKEEIEIEVPPPKGSKVARAAKKKVTPIGPPNSRVKPMNSTSAVTPVTPSVPSSIPGSTATTTVPLPHSQHNSIHPVHNLLSTSYLAQPPNVNLSLSTSSTTPPKVKKAVKRKADTSPGGSSGSTDPLYTPTNSKLTARRESGRTVSKPVRTGEEESFQPVDKTKEKLSPAMKACNEILKEIFSKKHSNYAWPFYRPVDADLLGLTDYYDIIKHPMDFGTVKKKMDRREYRSIHDFASDVRLIFSNCYKYNPKDHDVVLMAKKVENYFNTKFVKVVSSFPDVPSSNQSATHSFAITTDNDEDKSSTSSSESSSASSSDSEDSEEERSQQQKLMQLQEQLKMIQDEISKIVRSGGKKKKKKKKENSSGSVNSKKSKKLNQDKNGKLPSNNSIYQNETAVSGMAHAIPGSMDAKPEPLSRTNQNMQKPISAVTSTPIQQKANKNKATGRVQKANPPNVQNKKSRQKPQNAKKRNAVQPPGFDSDEDADAKPMSYDEKRQLSLDINKLPGDKLGKVVHIIQSREPSLRDSNPDEIEIDFETLKPSTLRELESYVASCLKKKPRKPYSKKVPPKSKEESATDKKLEGKKEPQNVTGTLTTNKKQGKKENKDVAGASSRLSATSSSSSDSDSSSSSMSSSSSESSDSETGGDKRGKKRKRNNHVTSTSNNSVPTVSITTTSAASAAPPAPKPVASNNVQKPALPPATAVTSQATKTTPAPITTAAAKKVVASHPLPVQPTRPVSSAAPVPVKPVTTCTPSTIPSSVITNSNDSSSSVINTSSVSSAPSFEKYNQPPPVSQPAAVIPPLTMPPTSSTTAAPAVAPPKEPIVPPVMPSVFDPVLESPPQIMAPSTNNVPKFDKPSVPVSTTTNAMHSISVRCYQSDVTRGRSIGGRTSTIPTLIFLFSDKMNPSMSPNGSMNFNSNDCRGNASLTQPVKKPVDQKISNASSWSSLAQTGPVLGTSTPVPVKTNLTSSTDDSFLAFKRQARDQAKKQRALIEQQEIRRQQKEQAEKERLRLENEKRREKEEEEALEKARKSVVEQQLQSSTPLQSHSNAGSQMLGQTQQSLQQIGGGVQQQLPNAKLDETRTAGLLDDGLSSPGQDKIAAERERQRQREQERRRREAMESRIDMNFQSNCMAAFEQTLD</sequence>
<dbReference type="EMBL" id="JBBCAQ010000034">
    <property type="protein sequence ID" value="KAK7580512.1"/>
    <property type="molecule type" value="Genomic_DNA"/>
</dbReference>
<dbReference type="PRINTS" id="PR00503">
    <property type="entry name" value="BROMODOMAIN"/>
</dbReference>
<feature type="compositionally biased region" description="Polar residues" evidence="4">
    <location>
        <begin position="1204"/>
        <end position="1220"/>
    </location>
</feature>
<proteinExistence type="predicted"/>
<feature type="compositionally biased region" description="Polar residues" evidence="4">
    <location>
        <begin position="1"/>
        <end position="11"/>
    </location>
</feature>
<feature type="compositionally biased region" description="Low complexity" evidence="4">
    <location>
        <begin position="929"/>
        <end position="949"/>
    </location>
</feature>
<name>A0AAN9Y139_9HEMI</name>
<comment type="caution">
    <text evidence="7">The sequence shown here is derived from an EMBL/GenBank/DDBJ whole genome shotgun (WGS) entry which is preliminary data.</text>
</comment>
<dbReference type="InterPro" id="IPR018359">
    <property type="entry name" value="Bromodomain_CS"/>
</dbReference>
<dbReference type="InterPro" id="IPR027353">
    <property type="entry name" value="NET_dom"/>
</dbReference>
<feature type="compositionally biased region" description="Basic residues" evidence="4">
    <location>
        <begin position="628"/>
        <end position="641"/>
    </location>
</feature>
<accession>A0AAN9Y139</accession>
<feature type="compositionally biased region" description="Basic and acidic residues" evidence="4">
    <location>
        <begin position="1172"/>
        <end position="1203"/>
    </location>
</feature>
<keyword evidence="2 3" id="KW-0103">Bromodomain</keyword>
<feature type="compositionally biased region" description="Polar residues" evidence="4">
    <location>
        <begin position="1107"/>
        <end position="1138"/>
    </location>
</feature>
<feature type="compositionally biased region" description="Basic and acidic residues" evidence="4">
    <location>
        <begin position="30"/>
        <end position="41"/>
    </location>
</feature>
<feature type="compositionally biased region" description="Low complexity" evidence="4">
    <location>
        <begin position="781"/>
        <end position="808"/>
    </location>
</feature>
<keyword evidence="1" id="KW-0677">Repeat</keyword>
<dbReference type="PROSITE" id="PS50014">
    <property type="entry name" value="BROMODOMAIN_2"/>
    <property type="match status" value="2"/>
</dbReference>
<dbReference type="InterPro" id="IPR043509">
    <property type="entry name" value="Bromo_Brdt_II"/>
</dbReference>
<dbReference type="InterPro" id="IPR031354">
    <property type="entry name" value="BRD4_CDT"/>
</dbReference>
<feature type="region of interest" description="Disordered" evidence="4">
    <location>
        <begin position="1255"/>
        <end position="1292"/>
    </location>
</feature>
<feature type="compositionally biased region" description="Low complexity" evidence="4">
    <location>
        <begin position="827"/>
        <end position="862"/>
    </location>
</feature>
<evidence type="ECO:0000259" key="5">
    <source>
        <dbReference type="PROSITE" id="PS50014"/>
    </source>
</evidence>
<reference evidence="7 8" key="1">
    <citation type="submission" date="2024-03" db="EMBL/GenBank/DDBJ databases">
        <title>Adaptation during the transition from Ophiocordyceps entomopathogen to insect associate is accompanied by gene loss and intensified selection.</title>
        <authorList>
            <person name="Ward C.M."/>
            <person name="Onetto C.A."/>
            <person name="Borneman A.R."/>
        </authorList>
    </citation>
    <scope>NUCLEOTIDE SEQUENCE [LARGE SCALE GENOMIC DNA]</scope>
    <source>
        <strain evidence="7">AWRI1</strain>
        <tissue evidence="7">Single Adult Female</tissue>
    </source>
</reference>
<gene>
    <name evidence="7" type="ORF">V9T40_001141</name>
</gene>